<keyword evidence="10" id="KW-1185">Reference proteome</keyword>
<dbReference type="Gene3D" id="1.10.8.430">
    <property type="entry name" value="Helical domain of apoptotic protease-activating factors"/>
    <property type="match status" value="1"/>
</dbReference>
<evidence type="ECO:0000259" key="6">
    <source>
        <dbReference type="Pfam" id="PF00931"/>
    </source>
</evidence>
<dbReference type="PANTHER" id="PTHR23155:SF955">
    <property type="entry name" value="AAA+ ATPASE DOMAIN-CONTAINING PROTEIN"/>
    <property type="match status" value="1"/>
</dbReference>
<dbReference type="EMBL" id="JACBKZ010000003">
    <property type="protein sequence ID" value="KAF5954127.1"/>
    <property type="molecule type" value="Genomic_DNA"/>
</dbReference>
<feature type="domain" description="Disease resistance protein winged helix" evidence="7">
    <location>
        <begin position="415"/>
        <end position="490"/>
    </location>
</feature>
<evidence type="ECO:0000313" key="9">
    <source>
        <dbReference type="EMBL" id="KAF5954127.1"/>
    </source>
</evidence>
<organism evidence="9 10">
    <name type="scientific">Camellia sinensis</name>
    <name type="common">Tea plant</name>
    <name type="synonym">Thea sinensis</name>
    <dbReference type="NCBI Taxonomy" id="4442"/>
    <lineage>
        <taxon>Eukaryota</taxon>
        <taxon>Viridiplantae</taxon>
        <taxon>Streptophyta</taxon>
        <taxon>Embryophyta</taxon>
        <taxon>Tracheophyta</taxon>
        <taxon>Spermatophyta</taxon>
        <taxon>Magnoliopsida</taxon>
        <taxon>eudicotyledons</taxon>
        <taxon>Gunneridae</taxon>
        <taxon>Pentapetalae</taxon>
        <taxon>asterids</taxon>
        <taxon>Ericales</taxon>
        <taxon>Theaceae</taxon>
        <taxon>Camellia</taxon>
    </lineage>
</organism>
<evidence type="ECO:0000256" key="4">
    <source>
        <dbReference type="ARBA" id="ARBA00022741"/>
    </source>
</evidence>
<dbReference type="InterPro" id="IPR027417">
    <property type="entry name" value="P-loop_NTPase"/>
</dbReference>
<dbReference type="PANTHER" id="PTHR23155">
    <property type="entry name" value="DISEASE RESISTANCE PROTEIN RP"/>
    <property type="match status" value="1"/>
</dbReference>
<evidence type="ECO:0000259" key="7">
    <source>
        <dbReference type="Pfam" id="PF23559"/>
    </source>
</evidence>
<reference evidence="10" key="1">
    <citation type="journal article" date="2020" name="Nat. Commun.">
        <title>Genome assembly of wild tea tree DASZ reveals pedigree and selection history of tea varieties.</title>
        <authorList>
            <person name="Zhang W."/>
            <person name="Zhang Y."/>
            <person name="Qiu H."/>
            <person name="Guo Y."/>
            <person name="Wan H."/>
            <person name="Zhang X."/>
            <person name="Scossa F."/>
            <person name="Alseekh S."/>
            <person name="Zhang Q."/>
            <person name="Wang P."/>
            <person name="Xu L."/>
            <person name="Schmidt M.H."/>
            <person name="Jia X."/>
            <person name="Li D."/>
            <person name="Zhu A."/>
            <person name="Guo F."/>
            <person name="Chen W."/>
            <person name="Ni D."/>
            <person name="Usadel B."/>
            <person name="Fernie A.R."/>
            <person name="Wen W."/>
        </authorList>
    </citation>
    <scope>NUCLEOTIDE SEQUENCE [LARGE SCALE GENOMIC DNA]</scope>
    <source>
        <strain evidence="10">cv. G240</strain>
    </source>
</reference>
<accession>A0A7J7HNX9</accession>
<keyword evidence="2" id="KW-0433">Leucine-rich repeat</keyword>
<evidence type="ECO:0000256" key="3">
    <source>
        <dbReference type="ARBA" id="ARBA00022737"/>
    </source>
</evidence>
<protein>
    <recommendedName>
        <fullName evidence="11">NB-ARC domain-containing protein</fullName>
    </recommendedName>
</protein>
<feature type="domain" description="Disease resistance R13L4/SHOC-2-like LRR" evidence="8">
    <location>
        <begin position="574"/>
        <end position="865"/>
    </location>
</feature>
<dbReference type="InterPro" id="IPR032675">
    <property type="entry name" value="LRR_dom_sf"/>
</dbReference>
<dbReference type="Gene3D" id="3.80.10.10">
    <property type="entry name" value="Ribonuclease Inhibitor"/>
    <property type="match status" value="1"/>
</dbReference>
<reference evidence="9 10" key="2">
    <citation type="submission" date="2020-07" db="EMBL/GenBank/DDBJ databases">
        <title>Genome assembly of wild tea tree DASZ reveals pedigree and selection history of tea varieties.</title>
        <authorList>
            <person name="Zhang W."/>
        </authorList>
    </citation>
    <scope>NUCLEOTIDE SEQUENCE [LARGE SCALE GENOMIC DNA]</scope>
    <source>
        <strain evidence="10">cv. G240</strain>
        <tissue evidence="9">Leaf</tissue>
    </source>
</reference>
<comment type="caution">
    <text evidence="9">The sequence shown here is derived from an EMBL/GenBank/DDBJ whole genome shotgun (WGS) entry which is preliminary data.</text>
</comment>
<evidence type="ECO:0000256" key="5">
    <source>
        <dbReference type="ARBA" id="ARBA00022821"/>
    </source>
</evidence>
<evidence type="ECO:0000256" key="2">
    <source>
        <dbReference type="ARBA" id="ARBA00022614"/>
    </source>
</evidence>
<dbReference type="GO" id="GO:0098542">
    <property type="term" value="P:defense response to other organism"/>
    <property type="evidence" value="ECO:0007669"/>
    <property type="project" value="TreeGrafter"/>
</dbReference>
<dbReference type="GO" id="GO:0043531">
    <property type="term" value="F:ADP binding"/>
    <property type="evidence" value="ECO:0007669"/>
    <property type="project" value="InterPro"/>
</dbReference>
<comment type="similarity">
    <text evidence="1">Belongs to the disease resistance NB-LRR family.</text>
</comment>
<dbReference type="PRINTS" id="PR00364">
    <property type="entry name" value="DISEASERSIST"/>
</dbReference>
<evidence type="ECO:0000259" key="8">
    <source>
        <dbReference type="Pfam" id="PF23598"/>
    </source>
</evidence>
<dbReference type="Gene3D" id="3.40.50.300">
    <property type="entry name" value="P-loop containing nucleotide triphosphate hydrolases"/>
    <property type="match status" value="1"/>
</dbReference>
<evidence type="ECO:0000256" key="1">
    <source>
        <dbReference type="ARBA" id="ARBA00008894"/>
    </source>
</evidence>
<sequence>MADDVPISILFQKLQSVLVVLAEGRFIFPGLANRVDVALKELKHILIFLHAENNNTTGFEESRLRLWPRLLRTLYSAEYIIESFLLNTQQRRPWIQIQFTYKMNKIVRSFRDVSTQLFPHQHRPATQTDQYNILDHKKFNQTFATHEKMQHDVLVGRGDVEKELIARLTDNEEEKSLRVISLVSEEALGKTALARNVYNRVDIRQHFQCRAWLHVAKDFTYKDLLLAIIKQIPICGVLADVELMSEHQLSALLFQILMELRFLIVLDGICTNHVWLMLARPFADAANGSRVILTTRDSKVASEVDPWGHPLKLMRLSDEESWELFVKVVNGANYDNLNNFKVGIVRICRGLPLAIVLLGGLLSSIQPNDEWSGVIDHLSQYLGDDDQSVDLLTIVALCYHELPYVLKPCFLYLTLFPKAYEIPMRRLLQLWIAEGFIQISTTTTTSVLEPEDLAKAYLEELVSRNMIEIATWKEDGSPKTCRMPSFLYDVFLPKAEDIGFLQIRHCNSHVHESNQIIRRLADHYVGVKSPLESHTQHLCSFVSFEAQKQGTSNREVGTLLNTIISKRRSRGIVLMKVLDLEGVYKPLLPEKLGQYLQNLRYLGLRWTGLESCPETIGDLPCLETLDLKYTNITTLPGSIWKAKNLRHLFMNEVSIAKPSSKESSPTNLQTLMGLLLGAKDPYEYGLDWFTSLRKLGVSCHPKSAEETAKCISGLDKLQTLRLRSKDRFGQPLDLELSPLKDHQSLSNLYLFGVIKDGIKYLPLNLKVLTLSMSKLTEDPMPVIGKLLPQLNVLKILAFSYLGSEMRCVSGNFPKLRVLKLWMLENLVQWTLEGGAMPQLAELEIRGCKKLTKLDGLEHLPALKELLLTNMSPDFVADVKKRLGSNIYSPMSGSLRPSHVSFLHL</sequence>
<dbReference type="InterPro" id="IPR058922">
    <property type="entry name" value="WHD_DRP"/>
</dbReference>
<dbReference type="Pfam" id="PF00931">
    <property type="entry name" value="NB-ARC"/>
    <property type="match status" value="1"/>
</dbReference>
<dbReference type="Gene3D" id="1.10.10.10">
    <property type="entry name" value="Winged helix-like DNA-binding domain superfamily/Winged helix DNA-binding domain"/>
    <property type="match status" value="1"/>
</dbReference>
<dbReference type="SUPFAM" id="SSF52058">
    <property type="entry name" value="L domain-like"/>
    <property type="match status" value="1"/>
</dbReference>
<name>A0A7J7HNX9_CAMSI</name>
<dbReference type="InterPro" id="IPR042197">
    <property type="entry name" value="Apaf_helical"/>
</dbReference>
<keyword evidence="3" id="KW-0677">Repeat</keyword>
<dbReference type="Pfam" id="PF23598">
    <property type="entry name" value="LRR_14"/>
    <property type="match status" value="1"/>
</dbReference>
<proteinExistence type="inferred from homology"/>
<evidence type="ECO:0008006" key="11">
    <source>
        <dbReference type="Google" id="ProtNLM"/>
    </source>
</evidence>
<keyword evidence="4" id="KW-0547">Nucleotide-binding</keyword>
<dbReference type="InterPro" id="IPR055414">
    <property type="entry name" value="LRR_R13L4/SHOC2-like"/>
</dbReference>
<evidence type="ECO:0000313" key="10">
    <source>
        <dbReference type="Proteomes" id="UP000593564"/>
    </source>
</evidence>
<dbReference type="InterPro" id="IPR044974">
    <property type="entry name" value="Disease_R_plants"/>
</dbReference>
<dbReference type="InterPro" id="IPR036388">
    <property type="entry name" value="WH-like_DNA-bd_sf"/>
</dbReference>
<dbReference type="Proteomes" id="UP000593564">
    <property type="component" value="Unassembled WGS sequence"/>
</dbReference>
<dbReference type="Pfam" id="PF23559">
    <property type="entry name" value="WHD_DRP"/>
    <property type="match status" value="1"/>
</dbReference>
<dbReference type="SUPFAM" id="SSF52540">
    <property type="entry name" value="P-loop containing nucleoside triphosphate hydrolases"/>
    <property type="match status" value="1"/>
</dbReference>
<dbReference type="AlphaFoldDB" id="A0A7J7HNX9"/>
<gene>
    <name evidence="9" type="ORF">HYC85_006983</name>
</gene>
<feature type="domain" description="NB-ARC" evidence="6">
    <location>
        <begin position="163"/>
        <end position="332"/>
    </location>
</feature>
<keyword evidence="5" id="KW-0611">Plant defense</keyword>
<dbReference type="InterPro" id="IPR002182">
    <property type="entry name" value="NB-ARC"/>
</dbReference>